<keyword evidence="11" id="KW-1185">Reference proteome</keyword>
<evidence type="ECO:0000256" key="4">
    <source>
        <dbReference type="ARBA" id="ARBA00022475"/>
    </source>
</evidence>
<keyword evidence="4" id="KW-1003">Cell membrane</keyword>
<protein>
    <recommendedName>
        <fullName evidence="8">Bcr/CflA family efflux transporter</fullName>
    </recommendedName>
</protein>
<dbReference type="AlphaFoldDB" id="A0A2L1UPZ9"/>
<dbReference type="InterPro" id="IPR011701">
    <property type="entry name" value="MFS"/>
</dbReference>
<feature type="transmembrane region" description="Helical" evidence="8">
    <location>
        <begin position="97"/>
        <end position="120"/>
    </location>
</feature>
<feature type="transmembrane region" description="Helical" evidence="8">
    <location>
        <begin position="7"/>
        <end position="29"/>
    </location>
</feature>
<dbReference type="RefSeq" id="WP_104922529.1">
    <property type="nucleotide sequence ID" value="NZ_CP019062.1"/>
</dbReference>
<feature type="transmembrane region" description="Helical" evidence="8">
    <location>
        <begin position="270"/>
        <end position="291"/>
    </location>
</feature>
<name>A0A2L1UPZ9_9GAMM</name>
<dbReference type="Pfam" id="PF07690">
    <property type="entry name" value="MFS_1"/>
    <property type="match status" value="1"/>
</dbReference>
<dbReference type="NCBIfam" id="TIGR00710">
    <property type="entry name" value="efflux_Bcr_CflA"/>
    <property type="match status" value="1"/>
</dbReference>
<feature type="domain" description="Major facilitator superfamily (MFS) profile" evidence="9">
    <location>
        <begin position="7"/>
        <end position="385"/>
    </location>
</feature>
<gene>
    <name evidence="10" type="ORF">BV494_08720</name>
</gene>
<proteinExistence type="inferred from homology"/>
<feature type="transmembrane region" description="Helical" evidence="8">
    <location>
        <begin position="200"/>
        <end position="223"/>
    </location>
</feature>
<keyword evidence="3 8" id="KW-0813">Transport</keyword>
<evidence type="ECO:0000256" key="3">
    <source>
        <dbReference type="ARBA" id="ARBA00022448"/>
    </source>
</evidence>
<evidence type="ECO:0000256" key="2">
    <source>
        <dbReference type="ARBA" id="ARBA00006236"/>
    </source>
</evidence>
<dbReference type="OrthoDB" id="9814303at2"/>
<evidence type="ECO:0000313" key="11">
    <source>
        <dbReference type="Proteomes" id="UP000239197"/>
    </source>
</evidence>
<feature type="transmembrane region" description="Helical" evidence="8">
    <location>
        <begin position="334"/>
        <end position="355"/>
    </location>
</feature>
<dbReference type="SUPFAM" id="SSF103473">
    <property type="entry name" value="MFS general substrate transporter"/>
    <property type="match status" value="1"/>
</dbReference>
<feature type="transmembrane region" description="Helical" evidence="8">
    <location>
        <begin position="297"/>
        <end position="322"/>
    </location>
</feature>
<dbReference type="GO" id="GO:0005886">
    <property type="term" value="C:plasma membrane"/>
    <property type="evidence" value="ECO:0007669"/>
    <property type="project" value="UniProtKB-SubCell"/>
</dbReference>
<evidence type="ECO:0000313" key="10">
    <source>
        <dbReference type="EMBL" id="AVF35013.1"/>
    </source>
</evidence>
<keyword evidence="6 8" id="KW-1133">Transmembrane helix</keyword>
<feature type="transmembrane region" description="Helical" evidence="8">
    <location>
        <begin position="132"/>
        <end position="155"/>
    </location>
</feature>
<comment type="similarity">
    <text evidence="2 8">Belongs to the major facilitator superfamily. Bcr/CmlA family.</text>
</comment>
<evidence type="ECO:0000256" key="1">
    <source>
        <dbReference type="ARBA" id="ARBA00004651"/>
    </source>
</evidence>
<reference evidence="11" key="1">
    <citation type="submission" date="2017-01" db="EMBL/GenBank/DDBJ databases">
        <title>Genome sequence of Rouxiella sp. ERMR1:05.</title>
        <authorList>
            <person name="Kumar R."/>
            <person name="Singh D."/>
            <person name="Kumar S."/>
        </authorList>
    </citation>
    <scope>NUCLEOTIDE SEQUENCE [LARGE SCALE GENOMIC DNA]</scope>
    <source>
        <strain evidence="11">ERMR1:05</strain>
    </source>
</reference>
<dbReference type="InterPro" id="IPR036259">
    <property type="entry name" value="MFS_trans_sf"/>
</dbReference>
<organism evidence="10 11">
    <name type="scientific">Rahnella sikkimica</name>
    <dbReference type="NCBI Taxonomy" id="1805933"/>
    <lineage>
        <taxon>Bacteria</taxon>
        <taxon>Pseudomonadati</taxon>
        <taxon>Pseudomonadota</taxon>
        <taxon>Gammaproteobacteria</taxon>
        <taxon>Enterobacterales</taxon>
        <taxon>Yersiniaceae</taxon>
        <taxon>Rahnella</taxon>
    </lineage>
</organism>
<evidence type="ECO:0000256" key="7">
    <source>
        <dbReference type="ARBA" id="ARBA00023136"/>
    </source>
</evidence>
<dbReference type="Gene3D" id="1.20.1720.10">
    <property type="entry name" value="Multidrug resistance protein D"/>
    <property type="match status" value="1"/>
</dbReference>
<keyword evidence="7 8" id="KW-0472">Membrane</keyword>
<dbReference type="CDD" id="cd17320">
    <property type="entry name" value="MFS_MdfA_MDR_like"/>
    <property type="match status" value="1"/>
</dbReference>
<dbReference type="Proteomes" id="UP000239197">
    <property type="component" value="Chromosome"/>
</dbReference>
<dbReference type="EMBL" id="CP019062">
    <property type="protein sequence ID" value="AVF35013.1"/>
    <property type="molecule type" value="Genomic_DNA"/>
</dbReference>
<dbReference type="FunFam" id="1.20.1720.10:FF:000005">
    <property type="entry name" value="Bcr/CflA family efflux transporter"/>
    <property type="match status" value="1"/>
</dbReference>
<comment type="subcellular location">
    <subcellularLocation>
        <location evidence="8">Cell inner membrane</location>
        <topology evidence="8">Multi-pass membrane protein</topology>
    </subcellularLocation>
    <subcellularLocation>
        <location evidence="1">Cell membrane</location>
        <topology evidence="1">Multi-pass membrane protein</topology>
    </subcellularLocation>
</comment>
<accession>A0A2L1UPZ9</accession>
<feature type="transmembrane region" description="Helical" evidence="8">
    <location>
        <begin position="361"/>
        <end position="379"/>
    </location>
</feature>
<feature type="transmembrane region" description="Helical" evidence="8">
    <location>
        <begin position="235"/>
        <end position="258"/>
    </location>
</feature>
<evidence type="ECO:0000256" key="8">
    <source>
        <dbReference type="RuleBase" id="RU365088"/>
    </source>
</evidence>
<dbReference type="PROSITE" id="PS50850">
    <property type="entry name" value="MFS"/>
    <property type="match status" value="1"/>
</dbReference>
<keyword evidence="5 8" id="KW-0812">Transmembrane</keyword>
<evidence type="ECO:0000256" key="6">
    <source>
        <dbReference type="ARBA" id="ARBA00022989"/>
    </source>
</evidence>
<evidence type="ECO:0000256" key="5">
    <source>
        <dbReference type="ARBA" id="ARBA00022692"/>
    </source>
</evidence>
<dbReference type="PANTHER" id="PTHR23502">
    <property type="entry name" value="MAJOR FACILITATOR SUPERFAMILY"/>
    <property type="match status" value="1"/>
</dbReference>
<dbReference type="NCBIfam" id="NF008270">
    <property type="entry name" value="PRK11043.1"/>
    <property type="match status" value="1"/>
</dbReference>
<dbReference type="PANTHER" id="PTHR23502:SF162">
    <property type="entry name" value="INNER MEMBRANE TRANSPORT PROTEIN YDHC"/>
    <property type="match status" value="1"/>
</dbReference>
<evidence type="ECO:0000259" key="9">
    <source>
        <dbReference type="PROSITE" id="PS50850"/>
    </source>
</evidence>
<feature type="transmembrane region" description="Helical" evidence="8">
    <location>
        <begin position="73"/>
        <end position="91"/>
    </location>
</feature>
<dbReference type="GO" id="GO:0042910">
    <property type="term" value="F:xenobiotic transmembrane transporter activity"/>
    <property type="evidence" value="ECO:0007669"/>
    <property type="project" value="InterPro"/>
</dbReference>
<feature type="transmembrane region" description="Helical" evidence="8">
    <location>
        <begin position="161"/>
        <end position="180"/>
    </location>
</feature>
<keyword evidence="8" id="KW-0997">Cell inner membrane</keyword>
<dbReference type="GO" id="GO:1990961">
    <property type="term" value="P:xenobiotic detoxification by transmembrane export across the plasma membrane"/>
    <property type="evidence" value="ECO:0007669"/>
    <property type="project" value="InterPro"/>
</dbReference>
<dbReference type="InterPro" id="IPR004812">
    <property type="entry name" value="Efflux_drug-R_Bcr/CmlA"/>
</dbReference>
<feature type="transmembrane region" description="Helical" evidence="8">
    <location>
        <begin position="41"/>
        <end position="61"/>
    </location>
</feature>
<sequence length="403" mass="42871">MKPSPGFMLYLAGLSMLGFLATDMYLPAFSAMQTSLMTSPGMISASLSIFLGGFAIGQLLWGPLSDKIGRKPVLLIGLALFVVGCLGVLWVENVRALLALRFLQAVGVCAAAVTWQALVVDRFSADVAKKTFASIMPLVALSPALAPLLGAWVLNHFDWEAIFVLLTCVAVILLITTFTLREKTPEVQAPADKAGFAKLLASRVYSGNVMIYAACSAGFFAWLTGSPFILSDMGYSPGVIGLSYVPQTIAFLLGGFGCRLLISKTDGNKILPWLLAGYGVSVASLFGVAIFTDAGLVSLLIPFCLMALVNGAIYPIVVANALMPFPANTGKAAALQNTLQLGLCFLASLLVSAFIVQPLMATVTTMLSTLLLVVLGRWLSMRQEEGQFGENEPEQKTQTRHAN</sequence>
<dbReference type="InterPro" id="IPR020846">
    <property type="entry name" value="MFS_dom"/>
</dbReference>
<dbReference type="KEGG" id="rox:BV494_08720"/>